<dbReference type="RefSeq" id="WP_252115817.1">
    <property type="nucleotide sequence ID" value="NZ_JAMSCK010000009.1"/>
</dbReference>
<accession>A0ABT0Z5U7</accession>
<dbReference type="InterPro" id="IPR026444">
    <property type="entry name" value="Secre_tail"/>
</dbReference>
<dbReference type="Proteomes" id="UP001155077">
    <property type="component" value="Unassembled WGS sequence"/>
</dbReference>
<name>A0ABT0Z5U7_9FLAO</name>
<gene>
    <name evidence="3" type="ORF">NE848_17025</name>
</gene>
<dbReference type="EMBL" id="JAMSCK010000009">
    <property type="protein sequence ID" value="MCM8571103.1"/>
    <property type="molecule type" value="Genomic_DNA"/>
</dbReference>
<evidence type="ECO:0000313" key="4">
    <source>
        <dbReference type="Proteomes" id="UP001155077"/>
    </source>
</evidence>
<evidence type="ECO:0000259" key="2">
    <source>
        <dbReference type="Pfam" id="PF18962"/>
    </source>
</evidence>
<sequence>MKLPLLFLMIFSVSGIYAQLYIAPSEKSDSYLYAKDRLLYVENEIHLTENLRKETQASIYFRNEAQLIQGAKNISQNEGSGKISVFQEGTSNAYDYNYWGLPVRIGDKNKQLNDFIYEPLSNTESRNAKLISALDGSSDPLSISNRWIYTFSGTSYSNWHYAGDHFDLKPGEGFTMKGVNGINLKEIEGQPINAGSSQIYDFRGMPNDGKIELPIQKDQTLLVGNPYPSALDLDKFLTENTSSTGIAYFWDSRKNGNSHYLSDYEGGYGTYSPGAGIYVPAIFRKYPDGTETGEIGQLYARDISPIAQGFMVIGKNEGKIVFQNSQRVFQKEEPGVSEFKNHETAIPSLRLNIEMDSTYIRQLVLALRDNATPDEDHAMDARKMDSAPSDVNWSLSGEAYIINVRPKKDEELIPLKVKLEKETSLKFSVAELNNFNPDRLFIYDSKDDLYFGIKTGYLKLSLAKGEYNERFYLSYIEKLPTSKTDPEAPEGYKPKPPNILLNTIDIFQNNREEKLELKVLYDTGISSFRLYDLNGKIIFSQSFKGNQKDFALPTGNLSNAVYIVKVNTTDQRELTKKIGIKN</sequence>
<reference evidence="3" key="1">
    <citation type="submission" date="2022-06" db="EMBL/GenBank/DDBJ databases">
        <title>Gramella sediminis sp. nov., isolated from deep-sea sediment of the Indian Ocean.</title>
        <authorList>
            <person name="Yang L."/>
        </authorList>
    </citation>
    <scope>NUCLEOTIDE SEQUENCE</scope>
    <source>
        <strain evidence="3">HMD3159</strain>
    </source>
</reference>
<comment type="caution">
    <text evidence="3">The sequence shown here is derived from an EMBL/GenBank/DDBJ whole genome shotgun (WGS) entry which is preliminary data.</text>
</comment>
<evidence type="ECO:0000313" key="3">
    <source>
        <dbReference type="EMBL" id="MCM8571103.1"/>
    </source>
</evidence>
<dbReference type="Pfam" id="PF18962">
    <property type="entry name" value="Por_Secre_tail"/>
    <property type="match status" value="1"/>
</dbReference>
<keyword evidence="1" id="KW-0732">Signal</keyword>
<organism evidence="3 4">
    <name type="scientific">Gramella jeungdoensis</name>
    <dbReference type="NCBI Taxonomy" id="708091"/>
    <lineage>
        <taxon>Bacteria</taxon>
        <taxon>Pseudomonadati</taxon>
        <taxon>Bacteroidota</taxon>
        <taxon>Flavobacteriia</taxon>
        <taxon>Flavobacteriales</taxon>
        <taxon>Flavobacteriaceae</taxon>
        <taxon>Christiangramia</taxon>
    </lineage>
</organism>
<dbReference type="NCBIfam" id="TIGR04183">
    <property type="entry name" value="Por_Secre_tail"/>
    <property type="match status" value="1"/>
</dbReference>
<proteinExistence type="predicted"/>
<protein>
    <submittedName>
        <fullName evidence="3">T9SS type A sorting domain-containing protein</fullName>
    </submittedName>
</protein>
<evidence type="ECO:0000256" key="1">
    <source>
        <dbReference type="ARBA" id="ARBA00022729"/>
    </source>
</evidence>
<feature type="domain" description="Secretion system C-terminal sorting" evidence="2">
    <location>
        <begin position="504"/>
        <end position="578"/>
    </location>
</feature>
<keyword evidence="4" id="KW-1185">Reference proteome</keyword>